<dbReference type="GO" id="GO:0005507">
    <property type="term" value="F:copper ion binding"/>
    <property type="evidence" value="ECO:0007669"/>
    <property type="project" value="InterPro"/>
</dbReference>
<dbReference type="PROSITE" id="PS00080">
    <property type="entry name" value="MULTICOPPER_OXIDASE2"/>
    <property type="match status" value="1"/>
</dbReference>
<dbReference type="InterPro" id="IPR045087">
    <property type="entry name" value="Cu-oxidase_fam"/>
</dbReference>
<dbReference type="SUPFAM" id="SSF49503">
    <property type="entry name" value="Cupredoxins"/>
    <property type="match status" value="2"/>
</dbReference>
<dbReference type="Pfam" id="PF07732">
    <property type="entry name" value="Cu-oxidase_3"/>
    <property type="match status" value="1"/>
</dbReference>
<dbReference type="Gene3D" id="2.60.40.420">
    <property type="entry name" value="Cupredoxins - blue copper proteins"/>
    <property type="match status" value="3"/>
</dbReference>
<dbReference type="Proteomes" id="UP001271007">
    <property type="component" value="Unassembled WGS sequence"/>
</dbReference>
<accession>A0AAJ0DA00</accession>
<dbReference type="InterPro" id="IPR011706">
    <property type="entry name" value="Cu-oxidase_C"/>
</dbReference>
<feature type="domain" description="Plastocyanin-like" evidence="8">
    <location>
        <begin position="496"/>
        <end position="599"/>
    </location>
</feature>
<dbReference type="GO" id="GO:0016491">
    <property type="term" value="F:oxidoreductase activity"/>
    <property type="evidence" value="ECO:0007669"/>
    <property type="project" value="UniProtKB-KW"/>
</dbReference>
<gene>
    <name evidence="10" type="ORF">LTR09_009002</name>
</gene>
<keyword evidence="6" id="KW-0472">Membrane</keyword>
<evidence type="ECO:0000259" key="8">
    <source>
        <dbReference type="Pfam" id="PF07731"/>
    </source>
</evidence>
<evidence type="ECO:0000256" key="4">
    <source>
        <dbReference type="ARBA" id="ARBA00023008"/>
    </source>
</evidence>
<reference evidence="10" key="1">
    <citation type="submission" date="2023-04" db="EMBL/GenBank/DDBJ databases">
        <title>Black Yeasts Isolated from many extreme environments.</title>
        <authorList>
            <person name="Coleine C."/>
            <person name="Stajich J.E."/>
            <person name="Selbmann L."/>
        </authorList>
    </citation>
    <scope>NUCLEOTIDE SEQUENCE</scope>
    <source>
        <strain evidence="10">CCFEE 5312</strain>
    </source>
</reference>
<dbReference type="CDD" id="cd04206">
    <property type="entry name" value="CuRO_1_LCC_like"/>
    <property type="match status" value="1"/>
</dbReference>
<dbReference type="InterPro" id="IPR008972">
    <property type="entry name" value="Cupredoxin"/>
</dbReference>
<comment type="similarity">
    <text evidence="1">Belongs to the multicopper oxidase family.</text>
</comment>
<evidence type="ECO:0000259" key="7">
    <source>
        <dbReference type="Pfam" id="PF00394"/>
    </source>
</evidence>
<evidence type="ECO:0000313" key="10">
    <source>
        <dbReference type="EMBL" id="KAK3049826.1"/>
    </source>
</evidence>
<keyword evidence="6" id="KW-1133">Transmembrane helix</keyword>
<evidence type="ECO:0000256" key="1">
    <source>
        <dbReference type="ARBA" id="ARBA00010609"/>
    </source>
</evidence>
<sequence>MLMRRRSRDARTTGPTGHQHGEPKTQQRYYGVRPRTLIYATLVLSITAILLLARFQWDNIRQSLFSSIASHEHLLATKDGFFTLHPEDHVDRQPATLRHKWLITKQAHRPDGVLKQVYCINGLFPGPTLEARSGDRLVIEVENGLSDEGLSLHWHGLSMRGANHMDGAVGVTQNPIASGDTCIYDFTIEEHQHGTFWYHAHSQVQRADGLYGGLVIHEPGSRQIVDNERLLLVGDWYHRTAETALDFYMHPGSFGNEPVPDSILLNGLGVFNCADAVPARPLDCQHRDVESIPRIDLNSKARNVLRVVNVGSYAGIQLSMDRATLTPLRVDAGHSVSGETARRVGYVHPGERVDLDICRIGTDSSINYHLEVSLDTSSFKYQNPALSPTHQFLAIWHNERATGSSEDHAIYEHVTLENIRSAEDQSEVIPHVADTTMVLYAITQKLSHLGNVPHGFINGTTWKPQAAPFSPLVTSSRESWDKNQFVPHVQHVPDMPLWIDIVLNNLDEEGHPFHLHGYQFWVLSTYSSTYNWGSYNPFEDEEAPGGNYDLVGALKKDTVLVPRRGYAVLRLKADNPGLWLLHCHNLWHQASGMAMAIEVR</sequence>
<keyword evidence="11" id="KW-1185">Reference proteome</keyword>
<evidence type="ECO:0000256" key="3">
    <source>
        <dbReference type="ARBA" id="ARBA00023002"/>
    </source>
</evidence>
<dbReference type="Pfam" id="PF00394">
    <property type="entry name" value="Cu-oxidase"/>
    <property type="match status" value="1"/>
</dbReference>
<evidence type="ECO:0000259" key="9">
    <source>
        <dbReference type="Pfam" id="PF07732"/>
    </source>
</evidence>
<dbReference type="PANTHER" id="PTHR11709:SF394">
    <property type="entry name" value="FI03373P-RELATED"/>
    <property type="match status" value="1"/>
</dbReference>
<feature type="domain" description="Plastocyanin-like" evidence="9">
    <location>
        <begin position="104"/>
        <end position="219"/>
    </location>
</feature>
<keyword evidence="4" id="KW-0186">Copper</keyword>
<dbReference type="Pfam" id="PF07731">
    <property type="entry name" value="Cu-oxidase_2"/>
    <property type="match status" value="1"/>
</dbReference>
<keyword evidence="2" id="KW-0479">Metal-binding</keyword>
<feature type="region of interest" description="Disordered" evidence="5">
    <location>
        <begin position="1"/>
        <end position="27"/>
    </location>
</feature>
<dbReference type="CDD" id="cd13910">
    <property type="entry name" value="CuRO_3_MCO_like_4"/>
    <property type="match status" value="1"/>
</dbReference>
<dbReference type="AlphaFoldDB" id="A0AAJ0DA00"/>
<organism evidence="10 11">
    <name type="scientific">Extremus antarcticus</name>
    <dbReference type="NCBI Taxonomy" id="702011"/>
    <lineage>
        <taxon>Eukaryota</taxon>
        <taxon>Fungi</taxon>
        <taxon>Dikarya</taxon>
        <taxon>Ascomycota</taxon>
        <taxon>Pezizomycotina</taxon>
        <taxon>Dothideomycetes</taxon>
        <taxon>Dothideomycetidae</taxon>
        <taxon>Mycosphaerellales</taxon>
        <taxon>Extremaceae</taxon>
        <taxon>Extremus</taxon>
    </lineage>
</organism>
<dbReference type="InterPro" id="IPR002355">
    <property type="entry name" value="Cu_oxidase_Cu_BS"/>
</dbReference>
<feature type="domain" description="Plastocyanin-like" evidence="7">
    <location>
        <begin position="229"/>
        <end position="336"/>
    </location>
</feature>
<comment type="caution">
    <text evidence="10">The sequence shown here is derived from an EMBL/GenBank/DDBJ whole genome shotgun (WGS) entry which is preliminary data.</text>
</comment>
<evidence type="ECO:0000256" key="6">
    <source>
        <dbReference type="SAM" id="Phobius"/>
    </source>
</evidence>
<name>A0AAJ0DA00_9PEZI</name>
<dbReference type="PANTHER" id="PTHR11709">
    <property type="entry name" value="MULTI-COPPER OXIDASE"/>
    <property type="match status" value="1"/>
</dbReference>
<dbReference type="InterPro" id="IPR011707">
    <property type="entry name" value="Cu-oxidase-like_N"/>
</dbReference>
<proteinExistence type="inferred from homology"/>
<protein>
    <recommendedName>
        <fullName evidence="12">Multicopper oxidase</fullName>
    </recommendedName>
</protein>
<evidence type="ECO:0000313" key="11">
    <source>
        <dbReference type="Proteomes" id="UP001271007"/>
    </source>
</evidence>
<dbReference type="EMBL" id="JAWDJX010000037">
    <property type="protein sequence ID" value="KAK3049826.1"/>
    <property type="molecule type" value="Genomic_DNA"/>
</dbReference>
<keyword evidence="3" id="KW-0560">Oxidoreductase</keyword>
<keyword evidence="6" id="KW-0812">Transmembrane</keyword>
<dbReference type="InterPro" id="IPR033138">
    <property type="entry name" value="Cu_oxidase_CS"/>
</dbReference>
<dbReference type="InterPro" id="IPR001117">
    <property type="entry name" value="Cu-oxidase_2nd"/>
</dbReference>
<dbReference type="PROSITE" id="PS00079">
    <property type="entry name" value="MULTICOPPER_OXIDASE1"/>
    <property type="match status" value="1"/>
</dbReference>
<evidence type="ECO:0000256" key="5">
    <source>
        <dbReference type="SAM" id="MobiDB-lite"/>
    </source>
</evidence>
<evidence type="ECO:0008006" key="12">
    <source>
        <dbReference type="Google" id="ProtNLM"/>
    </source>
</evidence>
<feature type="transmembrane region" description="Helical" evidence="6">
    <location>
        <begin position="37"/>
        <end position="57"/>
    </location>
</feature>
<evidence type="ECO:0000256" key="2">
    <source>
        <dbReference type="ARBA" id="ARBA00022723"/>
    </source>
</evidence>